<keyword evidence="4" id="KW-0732">Signal</keyword>
<dbReference type="FunFam" id="1.10.510.10:FF:001019">
    <property type="entry name" value="G-type lectin S-receptor-like serine/threonine-protein kinase B120"/>
    <property type="match status" value="1"/>
</dbReference>
<dbReference type="GO" id="GO:0004674">
    <property type="term" value="F:protein serine/threonine kinase activity"/>
    <property type="evidence" value="ECO:0007669"/>
    <property type="project" value="UniProtKB-KW"/>
</dbReference>
<dbReference type="Pfam" id="PF07714">
    <property type="entry name" value="PK_Tyr_Ser-Thr"/>
    <property type="match status" value="1"/>
</dbReference>
<dbReference type="PROSITE" id="PS50948">
    <property type="entry name" value="PAN"/>
    <property type="match status" value="1"/>
</dbReference>
<dbReference type="PANTHER" id="PTHR32444">
    <property type="entry name" value="BULB-TYPE LECTIN DOMAIN-CONTAINING PROTEIN"/>
    <property type="match status" value="1"/>
</dbReference>
<dbReference type="CDD" id="cd01098">
    <property type="entry name" value="PAN_AP_plant"/>
    <property type="match status" value="1"/>
</dbReference>
<proteinExistence type="inferred from homology"/>
<evidence type="ECO:0000256" key="9">
    <source>
        <dbReference type="ARBA" id="ARBA00023180"/>
    </source>
</evidence>
<evidence type="ECO:0000259" key="16">
    <source>
        <dbReference type="PROSITE" id="PS50011"/>
    </source>
</evidence>
<dbReference type="PROSITE" id="PS50927">
    <property type="entry name" value="BULB_LECTIN"/>
    <property type="match status" value="1"/>
</dbReference>
<dbReference type="PANTHER" id="PTHR32444:SF242">
    <property type="entry name" value="G-TYPE LECTIN S-RECEPTOR-LIKE SERINE_THREONINE-PROTEIN KINASE RKS1"/>
    <property type="match status" value="1"/>
</dbReference>
<comment type="caution">
    <text evidence="20">The sequence shown here is derived from an EMBL/GenBank/DDBJ whole genome shotgun (WGS) entry which is preliminary data.</text>
</comment>
<dbReference type="PROSITE" id="PS00108">
    <property type="entry name" value="PROTEIN_KINASE_ST"/>
    <property type="match status" value="1"/>
</dbReference>
<comment type="similarity">
    <text evidence="12">Belongs to the protein kinase superfamily. Ser/Thr protein kinase family.</text>
</comment>
<dbReference type="Gene3D" id="2.90.10.10">
    <property type="entry name" value="Bulb-type lectin domain"/>
    <property type="match status" value="1"/>
</dbReference>
<evidence type="ECO:0000256" key="2">
    <source>
        <dbReference type="ARBA" id="ARBA00022536"/>
    </source>
</evidence>
<dbReference type="GO" id="GO:0048544">
    <property type="term" value="P:recognition of pollen"/>
    <property type="evidence" value="ECO:0007669"/>
    <property type="project" value="InterPro"/>
</dbReference>
<dbReference type="GO" id="GO:0005524">
    <property type="term" value="F:ATP binding"/>
    <property type="evidence" value="ECO:0007669"/>
    <property type="project" value="UniProtKB-UniRule"/>
</dbReference>
<feature type="binding site" evidence="14">
    <location>
        <position position="591"/>
    </location>
    <ligand>
        <name>ATP</name>
        <dbReference type="ChEBI" id="CHEBI:30616"/>
    </ligand>
</feature>
<evidence type="ECO:0000313" key="20">
    <source>
        <dbReference type="EMBL" id="KAG0470925.1"/>
    </source>
</evidence>
<dbReference type="EC" id="2.7.11.1" evidence="12"/>
<dbReference type="OrthoDB" id="5839at2759"/>
<evidence type="ECO:0000313" key="21">
    <source>
        <dbReference type="Proteomes" id="UP000636800"/>
    </source>
</evidence>
<dbReference type="PROSITE" id="PS50026">
    <property type="entry name" value="EGF_3"/>
    <property type="match status" value="1"/>
</dbReference>
<keyword evidence="15" id="KW-0812">Transmembrane</keyword>
<evidence type="ECO:0000259" key="17">
    <source>
        <dbReference type="PROSITE" id="PS50026"/>
    </source>
</evidence>
<evidence type="ECO:0000256" key="3">
    <source>
        <dbReference type="ARBA" id="ARBA00022679"/>
    </source>
</evidence>
<dbReference type="PROSITE" id="PS00107">
    <property type="entry name" value="PROTEIN_KINASE_ATP"/>
    <property type="match status" value="1"/>
</dbReference>
<dbReference type="InterPro" id="IPR011009">
    <property type="entry name" value="Kinase-like_dom_sf"/>
</dbReference>
<keyword evidence="6 12" id="KW-0418">Kinase</keyword>
<reference evidence="20 21" key="1">
    <citation type="journal article" date="2020" name="Nat. Food">
        <title>A phased Vanilla planifolia genome enables genetic improvement of flavour and production.</title>
        <authorList>
            <person name="Hasing T."/>
            <person name="Tang H."/>
            <person name="Brym M."/>
            <person name="Khazi F."/>
            <person name="Huang T."/>
            <person name="Chambers A.H."/>
        </authorList>
    </citation>
    <scope>NUCLEOTIDE SEQUENCE [LARGE SCALE GENOMIC DNA]</scope>
    <source>
        <tissue evidence="20">Leaf</tissue>
    </source>
</reference>
<keyword evidence="15" id="KW-0472">Membrane</keyword>
<dbReference type="InterPro" id="IPR001245">
    <property type="entry name" value="Ser-Thr/Tyr_kinase_cat_dom"/>
</dbReference>
<dbReference type="SUPFAM" id="SSF51110">
    <property type="entry name" value="alpha-D-mannose-specific plant lectins"/>
    <property type="match status" value="1"/>
</dbReference>
<evidence type="ECO:0000256" key="11">
    <source>
        <dbReference type="ARBA" id="ARBA00048679"/>
    </source>
</evidence>
<comment type="caution">
    <text evidence="13">Lacks conserved residue(s) required for the propagation of feature annotation.</text>
</comment>
<dbReference type="SMART" id="SM00220">
    <property type="entry name" value="S_TKc"/>
    <property type="match status" value="1"/>
</dbReference>
<evidence type="ECO:0000256" key="15">
    <source>
        <dbReference type="SAM" id="Phobius"/>
    </source>
</evidence>
<dbReference type="InterPro" id="IPR001480">
    <property type="entry name" value="Bulb-type_lectin_dom"/>
</dbReference>
<dbReference type="GO" id="GO:0051707">
    <property type="term" value="P:response to other organism"/>
    <property type="evidence" value="ECO:0007669"/>
    <property type="project" value="UniProtKB-ARBA"/>
</dbReference>
<evidence type="ECO:0000259" key="18">
    <source>
        <dbReference type="PROSITE" id="PS50927"/>
    </source>
</evidence>
<comment type="catalytic activity">
    <reaction evidence="10 12">
        <text>L-threonyl-[protein] + ATP = O-phospho-L-threonyl-[protein] + ADP + H(+)</text>
        <dbReference type="Rhea" id="RHEA:46608"/>
        <dbReference type="Rhea" id="RHEA-COMP:11060"/>
        <dbReference type="Rhea" id="RHEA-COMP:11605"/>
        <dbReference type="ChEBI" id="CHEBI:15378"/>
        <dbReference type="ChEBI" id="CHEBI:30013"/>
        <dbReference type="ChEBI" id="CHEBI:30616"/>
        <dbReference type="ChEBI" id="CHEBI:61977"/>
        <dbReference type="ChEBI" id="CHEBI:456216"/>
        <dbReference type="EC" id="2.7.11.1"/>
    </reaction>
</comment>
<dbReference type="InterPro" id="IPR036426">
    <property type="entry name" value="Bulb-type_lectin_dom_sf"/>
</dbReference>
<gene>
    <name evidence="20" type="ORF">HPP92_017625</name>
</gene>
<evidence type="ECO:0000256" key="7">
    <source>
        <dbReference type="ARBA" id="ARBA00022840"/>
    </source>
</evidence>
<dbReference type="FunFam" id="3.30.200.20:FF:000195">
    <property type="entry name" value="G-type lectin S-receptor-like serine/threonine-protein kinase"/>
    <property type="match status" value="1"/>
</dbReference>
<dbReference type="Gene3D" id="3.30.200.20">
    <property type="entry name" value="Phosphorylase Kinase, domain 1"/>
    <property type="match status" value="1"/>
</dbReference>
<name>A0A835QI34_VANPL</name>
<comment type="catalytic activity">
    <reaction evidence="11 12">
        <text>L-seryl-[protein] + ATP = O-phospho-L-seryl-[protein] + ADP + H(+)</text>
        <dbReference type="Rhea" id="RHEA:17989"/>
        <dbReference type="Rhea" id="RHEA-COMP:9863"/>
        <dbReference type="Rhea" id="RHEA-COMP:11604"/>
        <dbReference type="ChEBI" id="CHEBI:15378"/>
        <dbReference type="ChEBI" id="CHEBI:29999"/>
        <dbReference type="ChEBI" id="CHEBI:30616"/>
        <dbReference type="ChEBI" id="CHEBI:83421"/>
        <dbReference type="ChEBI" id="CHEBI:456216"/>
        <dbReference type="EC" id="2.7.11.1"/>
    </reaction>
</comment>
<evidence type="ECO:0000256" key="6">
    <source>
        <dbReference type="ARBA" id="ARBA00022777"/>
    </source>
</evidence>
<evidence type="ECO:0000256" key="8">
    <source>
        <dbReference type="ARBA" id="ARBA00023157"/>
    </source>
</evidence>
<dbReference type="Proteomes" id="UP000636800">
    <property type="component" value="Unassembled WGS sequence"/>
</dbReference>
<evidence type="ECO:0000256" key="13">
    <source>
        <dbReference type="PROSITE-ProRule" id="PRU00076"/>
    </source>
</evidence>
<dbReference type="InterPro" id="IPR003609">
    <property type="entry name" value="Pan_app"/>
</dbReference>
<dbReference type="Pfam" id="PF00954">
    <property type="entry name" value="S_locus_glycop"/>
    <property type="match status" value="1"/>
</dbReference>
<evidence type="ECO:0000256" key="10">
    <source>
        <dbReference type="ARBA" id="ARBA00047899"/>
    </source>
</evidence>
<feature type="domain" description="EGF-like" evidence="17">
    <location>
        <begin position="320"/>
        <end position="356"/>
    </location>
</feature>
<keyword evidence="2 13" id="KW-0245">EGF-like domain</keyword>
<evidence type="ECO:0000259" key="19">
    <source>
        <dbReference type="PROSITE" id="PS50948"/>
    </source>
</evidence>
<evidence type="ECO:0000256" key="1">
    <source>
        <dbReference type="ARBA" id="ARBA00022527"/>
    </source>
</evidence>
<dbReference type="PIRSF" id="PIRSF000641">
    <property type="entry name" value="SRK"/>
    <property type="match status" value="1"/>
</dbReference>
<keyword evidence="1 12" id="KW-0723">Serine/threonine-protein kinase</keyword>
<evidence type="ECO:0000256" key="4">
    <source>
        <dbReference type="ARBA" id="ARBA00022729"/>
    </source>
</evidence>
<dbReference type="Gene3D" id="1.10.510.10">
    <property type="entry name" value="Transferase(Phosphotransferase) domain 1"/>
    <property type="match status" value="1"/>
</dbReference>
<dbReference type="InterPro" id="IPR017441">
    <property type="entry name" value="Protein_kinase_ATP_BS"/>
</dbReference>
<protein>
    <recommendedName>
        <fullName evidence="12">Receptor-like serine/threonine-protein kinase</fullName>
        <ecNumber evidence="12">2.7.11.1</ecNumber>
    </recommendedName>
</protein>
<dbReference type="InterPro" id="IPR024171">
    <property type="entry name" value="SRK-like_kinase"/>
</dbReference>
<keyword evidence="21" id="KW-1185">Reference proteome</keyword>
<keyword evidence="15" id="KW-1133">Transmembrane helix</keyword>
<dbReference type="SMART" id="SM00108">
    <property type="entry name" value="B_lectin"/>
    <property type="match status" value="1"/>
</dbReference>
<feature type="domain" description="Apple" evidence="19">
    <location>
        <begin position="375"/>
        <end position="463"/>
    </location>
</feature>
<accession>A0A835QI34</accession>
<evidence type="ECO:0000256" key="5">
    <source>
        <dbReference type="ARBA" id="ARBA00022741"/>
    </source>
</evidence>
<dbReference type="InterPro" id="IPR000719">
    <property type="entry name" value="Prot_kinase_dom"/>
</dbReference>
<dbReference type="SUPFAM" id="SSF57414">
    <property type="entry name" value="Hairpin loop containing domain-like"/>
    <property type="match status" value="1"/>
</dbReference>
<dbReference type="PROSITE" id="PS50011">
    <property type="entry name" value="PROTEIN_KINASE_DOM"/>
    <property type="match status" value="1"/>
</dbReference>
<keyword evidence="7 12" id="KW-0067">ATP-binding</keyword>
<keyword evidence="9" id="KW-0325">Glycoprotein</keyword>
<dbReference type="InterPro" id="IPR008271">
    <property type="entry name" value="Ser/Thr_kinase_AS"/>
</dbReference>
<feature type="domain" description="Protein kinase" evidence="16">
    <location>
        <begin position="563"/>
        <end position="729"/>
    </location>
</feature>
<organism evidence="20 21">
    <name type="scientific">Vanilla planifolia</name>
    <name type="common">Vanilla</name>
    <dbReference type="NCBI Taxonomy" id="51239"/>
    <lineage>
        <taxon>Eukaryota</taxon>
        <taxon>Viridiplantae</taxon>
        <taxon>Streptophyta</taxon>
        <taxon>Embryophyta</taxon>
        <taxon>Tracheophyta</taxon>
        <taxon>Spermatophyta</taxon>
        <taxon>Magnoliopsida</taxon>
        <taxon>Liliopsida</taxon>
        <taxon>Asparagales</taxon>
        <taxon>Orchidaceae</taxon>
        <taxon>Vanilloideae</taxon>
        <taxon>Vanilleae</taxon>
        <taxon>Vanilla</taxon>
    </lineage>
</organism>
<feature type="transmembrane region" description="Helical" evidence="15">
    <location>
        <begin position="473"/>
        <end position="496"/>
    </location>
</feature>
<feature type="domain" description="Bulb-type lectin" evidence="18">
    <location>
        <begin position="49"/>
        <end position="187"/>
    </location>
</feature>
<evidence type="ECO:0000256" key="14">
    <source>
        <dbReference type="PROSITE-ProRule" id="PRU10141"/>
    </source>
</evidence>
<dbReference type="InterPro" id="IPR000858">
    <property type="entry name" value="S_locus_glycoprot_dom"/>
</dbReference>
<keyword evidence="5 12" id="KW-0547">Nucleotide-binding</keyword>
<keyword evidence="8" id="KW-1015">Disulfide bond</keyword>
<dbReference type="SMART" id="SM00473">
    <property type="entry name" value="PAN_AP"/>
    <property type="match status" value="1"/>
</dbReference>
<evidence type="ECO:0000256" key="12">
    <source>
        <dbReference type="PIRNR" id="PIRNR000641"/>
    </source>
</evidence>
<sequence length="729" mass="80901">MFFSKDWSPQTRTSLAGHMVGARYRNQTMVGFNSGFVPSSSCIDFVYILSMVAQSINRGFKHALTRPNPRGFRGPYSHLPRQSFRAGLLLPNSRPQSQIPWYLLPQHLPTIHSLDRQQGHAPSDSSGTLRLGTDGNLSLVDTTTGNSIWSTNSSATSSNSSASLTLEDDGRIILQLTNGTLNWDSFDHPTDTFLPGMKVLLDIRTGRRTLFRSWRSADDPSAGNYSLGLDASGQIFLWEGNRTRGRAGQWDGTKFIGSTMRPLYLYGFHPTNDVENGLLYFTYAQMNSSLLRFVLQWNGVENTTMLVEETRQWESVGVQPGNDCEIYGKCGEFGICSESTAPICSCLKGFVPKNADEWGIGNWSGGCERRTRLRCDVNGGIGGGGEDGFFKVPGVKVPDLSDWASLVRSPHDCESYCLNNCSCKAYAYVAGIGCLTWAHGLVDVYEFPEDDNSNGNDLYLKLAKSELGSGSKIWKVIVIVCTLVVFLAVAIIFVSWKYLANIKDLWNFLRKRGQVFSGAFPAKKMVVMESSVPSGIVEEELEASSAELSLYSFDCIASATNGFSDSNKLGEGGFGHVYKGMMAEGHEIAVKRLSRSSGQGQQEFKNEMALIAKLQHRNLVRLLGCCIEGEEKILIYEYMHNKSLDAFIFDPDRQGLLDWSKRFDIIEGIARGLLYLHQDSRLRIIHRDLKASNILLDDRLNPKISDFGMAKIFANDQNQGNTERVVGTL</sequence>
<dbReference type="Pfam" id="PF01453">
    <property type="entry name" value="B_lectin"/>
    <property type="match status" value="1"/>
</dbReference>
<dbReference type="EMBL" id="JADCNL010000008">
    <property type="protein sequence ID" value="KAG0470925.1"/>
    <property type="molecule type" value="Genomic_DNA"/>
</dbReference>
<dbReference type="Pfam" id="PF08276">
    <property type="entry name" value="PAN_2"/>
    <property type="match status" value="1"/>
</dbReference>
<keyword evidence="3 12" id="KW-0808">Transferase</keyword>
<dbReference type="AlphaFoldDB" id="A0A835QI34"/>
<dbReference type="SUPFAM" id="SSF56112">
    <property type="entry name" value="Protein kinase-like (PK-like)"/>
    <property type="match status" value="1"/>
</dbReference>
<dbReference type="InterPro" id="IPR000742">
    <property type="entry name" value="EGF"/>
</dbReference>